<organism evidence="4 5">
    <name type="scientific">Clytia hemisphaerica</name>
    <dbReference type="NCBI Taxonomy" id="252671"/>
    <lineage>
        <taxon>Eukaryota</taxon>
        <taxon>Metazoa</taxon>
        <taxon>Cnidaria</taxon>
        <taxon>Hydrozoa</taxon>
        <taxon>Hydroidolina</taxon>
        <taxon>Leptothecata</taxon>
        <taxon>Obeliida</taxon>
        <taxon>Clytiidae</taxon>
        <taxon>Clytia</taxon>
    </lineage>
</organism>
<proteinExistence type="inferred from homology"/>
<dbReference type="Gene3D" id="3.40.20.10">
    <property type="entry name" value="Severin"/>
    <property type="match status" value="1"/>
</dbReference>
<feature type="domain" description="ADF-H" evidence="3">
    <location>
        <begin position="1"/>
        <end position="141"/>
    </location>
</feature>
<evidence type="ECO:0000313" key="5">
    <source>
        <dbReference type="Proteomes" id="UP000594262"/>
    </source>
</evidence>
<dbReference type="SMART" id="SM00102">
    <property type="entry name" value="ADF"/>
    <property type="match status" value="1"/>
</dbReference>
<protein>
    <recommendedName>
        <fullName evidence="3">ADF-H domain-containing protein</fullName>
    </recommendedName>
</protein>
<dbReference type="PROSITE" id="PS51263">
    <property type="entry name" value="ADF_H"/>
    <property type="match status" value="1"/>
</dbReference>
<dbReference type="Pfam" id="PF00241">
    <property type="entry name" value="Cofilin_ADF"/>
    <property type="match status" value="1"/>
</dbReference>
<dbReference type="InterPro" id="IPR002108">
    <property type="entry name" value="ADF-H"/>
</dbReference>
<evidence type="ECO:0000256" key="2">
    <source>
        <dbReference type="ARBA" id="ARBA00023203"/>
    </source>
</evidence>
<reference evidence="4" key="1">
    <citation type="submission" date="2021-01" db="UniProtKB">
        <authorList>
            <consortium name="EnsemblMetazoa"/>
        </authorList>
    </citation>
    <scope>IDENTIFICATION</scope>
</reference>
<dbReference type="Proteomes" id="UP000594262">
    <property type="component" value="Unplaced"/>
</dbReference>
<dbReference type="PANTHER" id="PTHR11913">
    <property type="entry name" value="COFILIN-RELATED"/>
    <property type="match status" value="1"/>
</dbReference>
<dbReference type="AlphaFoldDB" id="A0A7M5U802"/>
<dbReference type="GO" id="GO:0015629">
    <property type="term" value="C:actin cytoskeleton"/>
    <property type="evidence" value="ECO:0007669"/>
    <property type="project" value="InterPro"/>
</dbReference>
<dbReference type="EnsemblMetazoa" id="CLYHEMT007289.1">
    <property type="protein sequence ID" value="CLYHEMP007289.1"/>
    <property type="gene ID" value="CLYHEMG007289"/>
</dbReference>
<comment type="similarity">
    <text evidence="1">Belongs to the actin-binding proteins ADF family.</text>
</comment>
<dbReference type="GO" id="GO:0030042">
    <property type="term" value="P:actin filament depolymerization"/>
    <property type="evidence" value="ECO:0007669"/>
    <property type="project" value="InterPro"/>
</dbReference>
<dbReference type="InterPro" id="IPR017904">
    <property type="entry name" value="ADF/Cofilin"/>
</dbReference>
<evidence type="ECO:0000313" key="4">
    <source>
        <dbReference type="EnsemblMetazoa" id="CLYHEMP007289.1"/>
    </source>
</evidence>
<dbReference type="SUPFAM" id="SSF55753">
    <property type="entry name" value="Actin depolymerizing proteins"/>
    <property type="match status" value="1"/>
</dbReference>
<evidence type="ECO:0000259" key="3">
    <source>
        <dbReference type="PROSITE" id="PS51263"/>
    </source>
</evidence>
<name>A0A7M5U802_9CNID</name>
<keyword evidence="5" id="KW-1185">Reference proteome</keyword>
<evidence type="ECO:0000256" key="1">
    <source>
        <dbReference type="ARBA" id="ARBA00006844"/>
    </source>
</evidence>
<dbReference type="CDD" id="cd11286">
    <property type="entry name" value="ADF_cofilin_like"/>
    <property type="match status" value="1"/>
</dbReference>
<dbReference type="GO" id="GO:0003779">
    <property type="term" value="F:actin binding"/>
    <property type="evidence" value="ECO:0007669"/>
    <property type="project" value="UniProtKB-KW"/>
</dbReference>
<dbReference type="RefSeq" id="XP_066933902.1">
    <property type="nucleotide sequence ID" value="XM_067077801.1"/>
</dbReference>
<keyword evidence="2" id="KW-0009">Actin-binding</keyword>
<dbReference type="InterPro" id="IPR029006">
    <property type="entry name" value="ADF-H/Gelsolin-like_dom_sf"/>
</dbReference>
<dbReference type="OrthoDB" id="5950607at2759"/>
<accession>A0A7M5U802</accession>
<sequence length="160" mass="19118">MPISGIKCDKEVVDSLLELRDHRKHRFIFYKIRRNGKGVSVNFCRKGKRDATFADFLREVPKEEPRYIIYDFTYMTKEWEKRDRILFIFWSPDRARCEDKVQYTSTKSAILKEVQKVFAMKHIEVTDFNELKENDLIEYGQPLRERENSLVGVEAITINC</sequence>
<dbReference type="GeneID" id="136821572"/>